<dbReference type="InterPro" id="IPR049809">
    <property type="entry name" value="YehF/YfeS-like_WGR"/>
</dbReference>
<dbReference type="Pfam" id="PF05406">
    <property type="entry name" value="WGR"/>
    <property type="match status" value="1"/>
</dbReference>
<evidence type="ECO:0000256" key="1">
    <source>
        <dbReference type="SAM" id="MobiDB-lite"/>
    </source>
</evidence>
<accession>A0A564IVZ6</accession>
<dbReference type="Pfam" id="PF13569">
    <property type="entry name" value="DUF4132"/>
    <property type="match status" value="1"/>
</dbReference>
<dbReference type="CDD" id="cd07996">
    <property type="entry name" value="WGR_MMR_like"/>
    <property type="match status" value="1"/>
</dbReference>
<dbReference type="InterPro" id="IPR025406">
    <property type="entry name" value="DUF4132"/>
</dbReference>
<dbReference type="SMART" id="SM00773">
    <property type="entry name" value="WGR"/>
    <property type="match status" value="1"/>
</dbReference>
<evidence type="ECO:0000259" key="2">
    <source>
        <dbReference type="PROSITE" id="PS51977"/>
    </source>
</evidence>
<evidence type="ECO:0000313" key="3">
    <source>
        <dbReference type="EMBL" id="VUS48623.1"/>
    </source>
</evidence>
<dbReference type="Gene3D" id="2.20.140.10">
    <property type="entry name" value="WGR domain"/>
    <property type="match status" value="1"/>
</dbReference>
<sequence>MKTFLYQDEKSHKFWAVEQRDNELYLSWGKVGTNGQSQIKTFADSVAASKAELKLKLINEKTKKGYVEDTAAVQPTVASQPSEPAATIAAPQPEHVPTPVDVSRPWLADDAELPLSDELLAQALPSRLFPGEPIAAPEDSELMNLGKEIHKQSGKTVTFNNANCSAYWQQVINEALTDGQLSPAALAVQVAVATRRGWRSGDNPELMDEIVYVYGLEYAVEMFIALQHIEFEYNYQTVQVTFLAEPVSARGAGMFDVRLRAHLALADEPLWQRCVDKLIAALPDMPIGQQPLVALLLPERPDIAHDIARRVMAHKNIRTAEWLKLVARDPQVVKALEPYQAENLFNDYYHGSVWNATVMREQGVAGISRFAPYVHDDLCGELISYVNHPQALTQLIRVSEQGKRCHERMTQACTRFPHAALAALAELLTQKEEKRWRIMLMTQLSARPELVAQIAPWISSQAATLLETCQQKLNQQTDCASDDMLPPVLVSPPWAAKKKKSPIPQLDLSPLALDPVCMLTEEAGKQLLEQRSWYAQQVELSRGKDEKNYLTRLGSFQRWNGNSYDDAPDSVLSAWQRQDYPALIAEFKAHHGSSSREWAVYMLTALPTEQAIVAWNALSKEPHTGAEYVMTYLRLAGLPGFIHSLSRYPQENLSVAIWFAASELAPMVARAFNKLKTVRDAAREWLLAYPEHAITGLLPAAFGKSGEAQDSARQAMRLLVDNGHQPLLEQVAQRYNQPEVMEAVNALLSLDPLDNHPTKIPALPAFYQPAFWTRPQLRENGQALPDAALKSLGEMLRFPVEEGIYPGLQQVKDLCTAESLAAFAWDLFSAWQTAGAPSKESWAFSALGIFGNDDTARALTPLIRVWPGESQHKRATVGLDILAAIGTDIALMQLNGIAQKLKFKALQERAREKIGDIAESRELTVAELEDRLAPDLGLNDDGTLTLDFGPRRFIVSFDEALKPFVRDENGSRLKDLPKPNKSDDDTLATESVNRYKALKKDARTIAAQQIARMESAMCQRRRWTSENFHLFLVSHPLVRHLTRRLVWGVYGADNKLLACFRVAEDNSYSTADDDLFTLPDGEIRIGIPHVLEMPAGDAAAFGQLFADYELLPPFRQLDRNCYTLTPAELSASELTRWAGRKCPSGRVMGLANKGWLRGDPQDGGWIGWMLKPLGQWTLVMEIDEGFAVGMSPDELSAEQLLSKLWLWEGKAHQYGWGNNGPQTATFSVLDSVSASELINDIDALFE</sequence>
<dbReference type="InterPro" id="IPR008893">
    <property type="entry name" value="WGR_domain"/>
</dbReference>
<protein>
    <recommendedName>
        <fullName evidence="2">WGR domain-containing protein</fullName>
    </recommendedName>
</protein>
<dbReference type="EMBL" id="CABGGW010000012">
    <property type="protein sequence ID" value="VUS48623.1"/>
    <property type="molecule type" value="Genomic_DNA"/>
</dbReference>
<dbReference type="PANTHER" id="PTHR30634">
    <property type="entry name" value="OUTER MEMBRANE LOLAB LIPOPROTEIN INSERTION APPARATUS"/>
    <property type="match status" value="1"/>
</dbReference>
<name>A0A564IVZ6_9ENTR</name>
<dbReference type="PROSITE" id="PS51977">
    <property type="entry name" value="WGR"/>
    <property type="match status" value="1"/>
</dbReference>
<dbReference type="RefSeq" id="WP_142512952.1">
    <property type="nucleotide sequence ID" value="NZ_CABGGW010000012.1"/>
</dbReference>
<feature type="region of interest" description="Disordered" evidence="1">
    <location>
        <begin position="77"/>
        <end position="96"/>
    </location>
</feature>
<feature type="domain" description="WGR" evidence="2">
    <location>
        <begin position="1"/>
        <end position="84"/>
    </location>
</feature>
<organism evidence="3 4">
    <name type="scientific">Klebsiella huaxiensis</name>
    <dbReference type="NCBI Taxonomy" id="2153354"/>
    <lineage>
        <taxon>Bacteria</taxon>
        <taxon>Pseudomonadati</taxon>
        <taxon>Pseudomonadota</taxon>
        <taxon>Gammaproteobacteria</taxon>
        <taxon>Enterobacterales</taxon>
        <taxon>Enterobacteriaceae</taxon>
        <taxon>Klebsiella/Raoultella group</taxon>
        <taxon>Klebsiella</taxon>
    </lineage>
</organism>
<evidence type="ECO:0000313" key="4">
    <source>
        <dbReference type="Proteomes" id="UP000317374"/>
    </source>
</evidence>
<dbReference type="InterPro" id="IPR050458">
    <property type="entry name" value="LolB"/>
</dbReference>
<reference evidence="3 4" key="1">
    <citation type="submission" date="2019-07" db="EMBL/GenBank/DDBJ databases">
        <authorList>
            <person name="Brisse S."/>
            <person name="Rodrigues C."/>
            <person name="Thorpe H."/>
        </authorList>
    </citation>
    <scope>NUCLEOTIDE SEQUENCE [LARGE SCALE GENOMIC DNA]</scope>
    <source>
        <strain evidence="3">SB6422</strain>
    </source>
</reference>
<proteinExistence type="predicted"/>
<dbReference type="InterPro" id="IPR036930">
    <property type="entry name" value="WGR_dom_sf"/>
</dbReference>
<dbReference type="SUPFAM" id="SSF142921">
    <property type="entry name" value="WGR domain-like"/>
    <property type="match status" value="1"/>
</dbReference>
<dbReference type="AlphaFoldDB" id="A0A564IVZ6"/>
<dbReference type="OrthoDB" id="8859114at2"/>
<dbReference type="Proteomes" id="UP000317374">
    <property type="component" value="Unassembled WGS sequence"/>
</dbReference>
<gene>
    <name evidence="3" type="ORF">SB6422_00900</name>
</gene>